<name>A0A518E076_9BACT</name>
<dbReference type="KEGG" id="lcre:Pla8534_53480"/>
<evidence type="ECO:0000313" key="1">
    <source>
        <dbReference type="EMBL" id="QDU97500.1"/>
    </source>
</evidence>
<dbReference type="OrthoDB" id="9146593at2"/>
<evidence type="ECO:0000313" key="2">
    <source>
        <dbReference type="Proteomes" id="UP000317648"/>
    </source>
</evidence>
<dbReference type="EMBL" id="CP036433">
    <property type="protein sequence ID" value="QDU97500.1"/>
    <property type="molecule type" value="Genomic_DNA"/>
</dbReference>
<gene>
    <name evidence="1" type="ORF">Pla8534_53480</name>
</gene>
<dbReference type="Pfam" id="PF07586">
    <property type="entry name" value="HXXSHH"/>
    <property type="match status" value="1"/>
</dbReference>
<dbReference type="PROSITE" id="PS51318">
    <property type="entry name" value="TAT"/>
    <property type="match status" value="1"/>
</dbReference>
<reference evidence="1 2" key="1">
    <citation type="submission" date="2019-02" db="EMBL/GenBank/DDBJ databases">
        <title>Deep-cultivation of Planctomycetes and their phenomic and genomic characterization uncovers novel biology.</title>
        <authorList>
            <person name="Wiegand S."/>
            <person name="Jogler M."/>
            <person name="Boedeker C."/>
            <person name="Pinto D."/>
            <person name="Vollmers J."/>
            <person name="Rivas-Marin E."/>
            <person name="Kohn T."/>
            <person name="Peeters S.H."/>
            <person name="Heuer A."/>
            <person name="Rast P."/>
            <person name="Oberbeckmann S."/>
            <person name="Bunk B."/>
            <person name="Jeske O."/>
            <person name="Meyerdierks A."/>
            <person name="Storesund J.E."/>
            <person name="Kallscheuer N."/>
            <person name="Luecker S."/>
            <person name="Lage O.M."/>
            <person name="Pohl T."/>
            <person name="Merkel B.J."/>
            <person name="Hornburger P."/>
            <person name="Mueller R.-W."/>
            <person name="Bruemmer F."/>
            <person name="Labrenz M."/>
            <person name="Spormann A.M."/>
            <person name="Op den Camp H."/>
            <person name="Overmann J."/>
            <person name="Amann R."/>
            <person name="Jetten M.S.M."/>
            <person name="Mascher T."/>
            <person name="Medema M.H."/>
            <person name="Devos D.P."/>
            <person name="Kaster A.-K."/>
            <person name="Ovreas L."/>
            <person name="Rohde M."/>
            <person name="Galperin M.Y."/>
            <person name="Jogler C."/>
        </authorList>
    </citation>
    <scope>NUCLEOTIDE SEQUENCE [LARGE SCALE GENOMIC DNA]</scope>
    <source>
        <strain evidence="1 2">Pla85_3_4</strain>
    </source>
</reference>
<dbReference type="Proteomes" id="UP000317648">
    <property type="component" value="Chromosome"/>
</dbReference>
<accession>A0A518E076</accession>
<organism evidence="1 2">
    <name type="scientific">Lignipirellula cremea</name>
    <dbReference type="NCBI Taxonomy" id="2528010"/>
    <lineage>
        <taxon>Bacteria</taxon>
        <taxon>Pseudomonadati</taxon>
        <taxon>Planctomycetota</taxon>
        <taxon>Planctomycetia</taxon>
        <taxon>Pirellulales</taxon>
        <taxon>Pirellulaceae</taxon>
        <taxon>Lignipirellula</taxon>
    </lineage>
</organism>
<evidence type="ECO:0008006" key="3">
    <source>
        <dbReference type="Google" id="ProtNLM"/>
    </source>
</evidence>
<dbReference type="InterPro" id="IPR006311">
    <property type="entry name" value="TAT_signal"/>
</dbReference>
<keyword evidence="2" id="KW-1185">Reference proteome</keyword>
<proteinExistence type="predicted"/>
<protein>
    <recommendedName>
        <fullName evidence="3">DUF1552 domain-containing protein</fullName>
    </recommendedName>
</protein>
<dbReference type="RefSeq" id="WP_145056269.1">
    <property type="nucleotide sequence ID" value="NZ_CP036433.1"/>
</dbReference>
<sequence length="420" mass="46595">MPLNPLPRRTFLRASGVAIALPLLEAMLPQRAFGAAASDPTPPKRAVFVTRPLGMHAPFFFPTGTGKNYQPSRYLKLLEDNRQDFTVFSGMSHHYGAGHGTMAGMLTAVEPHRMRQGDIRNGISLDQEMALKLQAPTRFSSLTLGAAGLSWNSQGVMIPAVNRATQVFKDLFVDGTPAEVAQEIERIKNGRSILDGVREQAKTLARRLGGGDRQRVDLLLNSIREAEQRLQQSEDWVLKPKPKVDTAPFKNDYAGLTLIEREDQWYDLVRLALQTDSTRVITLNLYSHGNVSIDGKQLGHHEMSHHGKKEETIEQLAIIEEAEIRAFGRFLTKLKNTNEQGDNLLDQTQIFFSSDLGNASAHTTTNLPVMLAGGGFRHAGHVAYDLKNNELIANLFVRMLQQMDIESDAFGASTRTLSDI</sequence>
<dbReference type="AlphaFoldDB" id="A0A518E076"/>
<dbReference type="InterPro" id="IPR011447">
    <property type="entry name" value="DUF1552"/>
</dbReference>